<dbReference type="InterPro" id="IPR003673">
    <property type="entry name" value="CoA-Trfase_fam_III"/>
</dbReference>
<dbReference type="PANTHER" id="PTHR48228:SF2">
    <property type="entry name" value="E-CINNAMOYL-COA:R-PHENYLLACTATE COA TRANSFERASE LARGE SUBUNIT"/>
    <property type="match status" value="1"/>
</dbReference>
<dbReference type="SUPFAM" id="SSF89796">
    <property type="entry name" value="CoA-transferase family III (CaiB/BaiF)"/>
    <property type="match status" value="1"/>
</dbReference>
<accession>A0A5J5K336</accession>
<reference evidence="1 2" key="1">
    <citation type="submission" date="2019-09" db="EMBL/GenBank/DDBJ databases">
        <title>Screening of Novel Bioactive Compounds from Soil-Associated.</title>
        <authorList>
            <person name="Gong X."/>
        </authorList>
    </citation>
    <scope>NUCLEOTIDE SEQUENCE [LARGE SCALE GENOMIC DNA]</scope>
    <source>
        <strain evidence="1 2">Gxj-6</strain>
    </source>
</reference>
<dbReference type="AlphaFoldDB" id="A0A5J5K336"/>
<sequence length="409" mass="43768">MTNEAVFTGVKVLDVASFIAGPAAATVLSDFGADVIKVEPPGAGDPQRRLALVPPNPRAHANYAWHQTNRNKRGMAVDLKSSDGTRILERLVKWADVLITNYPHAARERLHLTYGEVAEWNPLIIYADLTGFGNAGPDAALPGFDITAYWARSGLLAATRDAGAPPTLPVAGSGDYASAMGLYSAIVTGLYFRERTGRGTCVGTSLLAQGVWATGMLVSGALAGGQFYGLHDRENPSNPLINTYATADGRWLMLVVFLPHWPRLANAIGRPELLSDPRFTDPRAIAENAHALTDILDRAFAAQPLAYWKQVLGRARVSYGTIQTPEEAAGDPQLRATDIVVPIEGVDDLDSTISSPITMLASPKVPPRRAPRLGEHNDEVLAELGFSPGEIAGFRSEGVIPPPATQEPQ</sequence>
<keyword evidence="1" id="KW-0808">Transferase</keyword>
<evidence type="ECO:0000313" key="2">
    <source>
        <dbReference type="Proteomes" id="UP000327011"/>
    </source>
</evidence>
<proteinExistence type="predicted"/>
<name>A0A5J5K336_9ACTN</name>
<comment type="caution">
    <text evidence="1">The sequence shown here is derived from an EMBL/GenBank/DDBJ whole genome shotgun (WGS) entry which is preliminary data.</text>
</comment>
<dbReference type="InterPro" id="IPR044855">
    <property type="entry name" value="CoA-Trfase_III_dom3_sf"/>
</dbReference>
<dbReference type="Gene3D" id="3.30.1540.10">
    <property type="entry name" value="formyl-coa transferase, domain 3"/>
    <property type="match status" value="1"/>
</dbReference>
<gene>
    <name evidence="1" type="ORF">F5972_16365</name>
</gene>
<dbReference type="GO" id="GO:0016740">
    <property type="term" value="F:transferase activity"/>
    <property type="evidence" value="ECO:0007669"/>
    <property type="project" value="UniProtKB-KW"/>
</dbReference>
<keyword evidence="2" id="KW-1185">Reference proteome</keyword>
<dbReference type="EMBL" id="VYTZ01000005">
    <property type="protein sequence ID" value="KAA9378609.1"/>
    <property type="molecule type" value="Genomic_DNA"/>
</dbReference>
<protein>
    <submittedName>
        <fullName evidence="1">CoA transferase</fullName>
    </submittedName>
</protein>
<dbReference type="InterPro" id="IPR050509">
    <property type="entry name" value="CoA-transferase_III"/>
</dbReference>
<dbReference type="Proteomes" id="UP000327011">
    <property type="component" value="Unassembled WGS sequence"/>
</dbReference>
<evidence type="ECO:0000313" key="1">
    <source>
        <dbReference type="EMBL" id="KAA9378609.1"/>
    </source>
</evidence>
<dbReference type="Pfam" id="PF02515">
    <property type="entry name" value="CoA_transf_3"/>
    <property type="match status" value="1"/>
</dbReference>
<dbReference type="Gene3D" id="3.40.50.10540">
    <property type="entry name" value="Crotonobetainyl-coa:carnitine coa-transferase, domain 1"/>
    <property type="match status" value="1"/>
</dbReference>
<organism evidence="1 2">
    <name type="scientific">Microbispora cellulosiformans</name>
    <dbReference type="NCBI Taxonomy" id="2614688"/>
    <lineage>
        <taxon>Bacteria</taxon>
        <taxon>Bacillati</taxon>
        <taxon>Actinomycetota</taxon>
        <taxon>Actinomycetes</taxon>
        <taxon>Streptosporangiales</taxon>
        <taxon>Streptosporangiaceae</taxon>
        <taxon>Microbispora</taxon>
    </lineage>
</organism>
<dbReference type="PANTHER" id="PTHR48228">
    <property type="entry name" value="SUCCINYL-COA--D-CITRAMALATE COA-TRANSFERASE"/>
    <property type="match status" value="1"/>
</dbReference>
<dbReference type="InterPro" id="IPR023606">
    <property type="entry name" value="CoA-Trfase_III_dom_1_sf"/>
</dbReference>